<reference evidence="3" key="1">
    <citation type="submission" date="2015-04" db="UniProtKB">
        <authorList>
            <consortium name="EnsemblPlants"/>
        </authorList>
    </citation>
    <scope>IDENTIFICATION</scope>
</reference>
<evidence type="ECO:0000313" key="3">
    <source>
        <dbReference type="EnsemblPlants" id="OPUNC03G23750.1"/>
    </source>
</evidence>
<dbReference type="eggNOG" id="ENOG502S048">
    <property type="taxonomic scope" value="Eukaryota"/>
</dbReference>
<dbReference type="HOGENOM" id="CLU_049248_0_0_1"/>
<keyword evidence="4" id="KW-1185">Reference proteome</keyword>
<dbReference type="PANTHER" id="PTHR10302">
    <property type="entry name" value="SINGLE-STRANDED DNA-BINDING PROTEIN"/>
    <property type="match status" value="1"/>
</dbReference>
<dbReference type="PANTHER" id="PTHR10302:SF18">
    <property type="entry name" value="PROTEIN OSB1, MITOCHONDRIAL"/>
    <property type="match status" value="1"/>
</dbReference>
<dbReference type="Proteomes" id="UP000026962">
    <property type="component" value="Chromosome 3"/>
</dbReference>
<protein>
    <recommendedName>
        <fullName evidence="5">Protein OSB1, mitochondrial</fullName>
    </recommendedName>
</protein>
<dbReference type="OMA" id="FKVMLKM"/>
<proteinExistence type="predicted"/>
<evidence type="ECO:0008006" key="5">
    <source>
        <dbReference type="Google" id="ProtNLM"/>
    </source>
</evidence>
<dbReference type="InterPro" id="IPR000424">
    <property type="entry name" value="Primosome_PriB/ssb"/>
</dbReference>
<dbReference type="EnsemblPlants" id="OPUNC03G23750.1">
    <property type="protein sequence ID" value="OPUNC03G23750.1"/>
    <property type="gene ID" value="OPUNC03G23750"/>
</dbReference>
<name>A0A0E0KGA2_ORYPU</name>
<dbReference type="InterPro" id="IPR012340">
    <property type="entry name" value="NA-bd_OB-fold"/>
</dbReference>
<dbReference type="Gramene" id="OPUNC03G23750.1">
    <property type="protein sequence ID" value="OPUNC03G23750.1"/>
    <property type="gene ID" value="OPUNC03G23750"/>
</dbReference>
<evidence type="ECO:0000256" key="1">
    <source>
        <dbReference type="ARBA" id="ARBA00023125"/>
    </source>
</evidence>
<dbReference type="STRING" id="4537.A0A0E0KGA2"/>
<organism evidence="3">
    <name type="scientific">Oryza punctata</name>
    <name type="common">Red rice</name>
    <dbReference type="NCBI Taxonomy" id="4537"/>
    <lineage>
        <taxon>Eukaryota</taxon>
        <taxon>Viridiplantae</taxon>
        <taxon>Streptophyta</taxon>
        <taxon>Embryophyta</taxon>
        <taxon>Tracheophyta</taxon>
        <taxon>Spermatophyta</taxon>
        <taxon>Magnoliopsida</taxon>
        <taxon>Liliopsida</taxon>
        <taxon>Poales</taxon>
        <taxon>Poaceae</taxon>
        <taxon>BOP clade</taxon>
        <taxon>Oryzoideae</taxon>
        <taxon>Oryzeae</taxon>
        <taxon>Oryzinae</taxon>
        <taxon>Oryza</taxon>
    </lineage>
</organism>
<reference evidence="3" key="2">
    <citation type="submission" date="2018-05" db="EMBL/GenBank/DDBJ databases">
        <title>OpunRS2 (Oryza punctata Reference Sequence Version 2).</title>
        <authorList>
            <person name="Zhang J."/>
            <person name="Kudrna D."/>
            <person name="Lee S."/>
            <person name="Talag J."/>
            <person name="Welchert J."/>
            <person name="Wing R.A."/>
        </authorList>
    </citation>
    <scope>NUCLEOTIDE SEQUENCE [LARGE SCALE GENOMIC DNA]</scope>
</reference>
<dbReference type="SUPFAM" id="SSF50249">
    <property type="entry name" value="Nucleic acid-binding proteins"/>
    <property type="match status" value="1"/>
</dbReference>
<sequence length="300" mass="34065">MLRCLAAPAAAAGRSSAAAALRRSLHAEGREEVESVAYRMSMLRAPPVVPRKGLPRNSCSLIGRLRAPVRPCGGSSDECPRAYTFLSISSSSSSSSPPRSSSSSNFCLTLQLKGELANVSLKHLKQNDLIYVSGFLASYHKVDGSGEKHIFYKVYVTDLNYVLDQNLRPQNDENFSDKASMKSPTDEVFLEKMYKDRLRLWQIFFASPYEWWDNRQSKPYFNCPDFKHKDTREKLWLCADDPPWIRRQLELLDQQLAENGHRDGSMTLKNNTWKSQDFDCSLSQDFDYSDDEELLHSSGV</sequence>
<keyword evidence="1 2" id="KW-0238">DNA-binding</keyword>
<dbReference type="InterPro" id="IPR011344">
    <property type="entry name" value="ssDNA-bd"/>
</dbReference>
<accession>A0A0E0KGA2</accession>
<dbReference type="GO" id="GO:0003697">
    <property type="term" value="F:single-stranded DNA binding"/>
    <property type="evidence" value="ECO:0007669"/>
    <property type="project" value="InterPro"/>
</dbReference>
<dbReference type="GO" id="GO:0006264">
    <property type="term" value="P:mitochondrial DNA replication"/>
    <property type="evidence" value="ECO:0007669"/>
    <property type="project" value="TreeGrafter"/>
</dbReference>
<evidence type="ECO:0000256" key="2">
    <source>
        <dbReference type="PROSITE-ProRule" id="PRU00252"/>
    </source>
</evidence>
<dbReference type="PROSITE" id="PS50935">
    <property type="entry name" value="SSB"/>
    <property type="match status" value="1"/>
</dbReference>
<dbReference type="AlphaFoldDB" id="A0A0E0KGA2"/>
<evidence type="ECO:0000313" key="4">
    <source>
        <dbReference type="Proteomes" id="UP000026962"/>
    </source>
</evidence>
<dbReference type="GO" id="GO:0042645">
    <property type="term" value="C:mitochondrial nucleoid"/>
    <property type="evidence" value="ECO:0007669"/>
    <property type="project" value="TreeGrafter"/>
</dbReference>